<dbReference type="InterPro" id="IPR005770">
    <property type="entry name" value="PhnD"/>
</dbReference>
<evidence type="ECO:0000313" key="3">
    <source>
        <dbReference type="EMBL" id="HHO73019.1"/>
    </source>
</evidence>
<organism evidence="3">
    <name type="scientific">Thermocrinis ruber</name>
    <dbReference type="NCBI Taxonomy" id="75906"/>
    <lineage>
        <taxon>Bacteria</taxon>
        <taxon>Pseudomonadati</taxon>
        <taxon>Aquificota</taxon>
        <taxon>Aquificia</taxon>
        <taxon>Aquificales</taxon>
        <taxon>Aquificaceae</taxon>
        <taxon>Thermocrinis</taxon>
    </lineage>
</organism>
<dbReference type="AlphaFoldDB" id="A0A7C5SZN9"/>
<keyword evidence="2" id="KW-0732">Signal</keyword>
<comment type="caution">
    <text evidence="3">The sequence shown here is derived from an EMBL/GenBank/DDBJ whole genome shotgun (WGS) entry which is preliminary data.</text>
</comment>
<dbReference type="EMBL" id="DSAC01000001">
    <property type="protein sequence ID" value="HHO73019.1"/>
    <property type="molecule type" value="Genomic_DNA"/>
</dbReference>
<comment type="similarity">
    <text evidence="1">Belongs to the phosphate/phosphite/phosphonate binding protein family.</text>
</comment>
<dbReference type="Gene3D" id="3.40.190.10">
    <property type="entry name" value="Periplasmic binding protein-like II"/>
    <property type="match status" value="2"/>
</dbReference>
<evidence type="ECO:0000256" key="2">
    <source>
        <dbReference type="ARBA" id="ARBA00022729"/>
    </source>
</evidence>
<name>A0A7C5SZN9_9AQUI</name>
<gene>
    <name evidence="3" type="primary">phnD</name>
    <name evidence="3" type="ORF">ENN04_00030</name>
</gene>
<dbReference type="SUPFAM" id="SSF53850">
    <property type="entry name" value="Periplasmic binding protein-like II"/>
    <property type="match status" value="1"/>
</dbReference>
<dbReference type="GO" id="GO:0055085">
    <property type="term" value="P:transmembrane transport"/>
    <property type="evidence" value="ECO:0007669"/>
    <property type="project" value="InterPro"/>
</dbReference>
<proteinExistence type="inferred from homology"/>
<evidence type="ECO:0000256" key="1">
    <source>
        <dbReference type="ARBA" id="ARBA00007162"/>
    </source>
</evidence>
<dbReference type="NCBIfam" id="TIGR01098">
    <property type="entry name" value="3A0109s03R"/>
    <property type="match status" value="1"/>
</dbReference>
<dbReference type="Pfam" id="PF12974">
    <property type="entry name" value="Phosphonate-bd"/>
    <property type="match status" value="1"/>
</dbReference>
<reference evidence="3" key="1">
    <citation type="journal article" date="2020" name="mSystems">
        <title>Genome- and Community-Level Interaction Insights into Carbon Utilization and Element Cycling Functions of Hydrothermarchaeota in Hydrothermal Sediment.</title>
        <authorList>
            <person name="Zhou Z."/>
            <person name="Liu Y."/>
            <person name="Xu W."/>
            <person name="Pan J."/>
            <person name="Luo Z.H."/>
            <person name="Li M."/>
        </authorList>
    </citation>
    <scope>NUCLEOTIDE SEQUENCE [LARGE SCALE GENOMIC DNA]</scope>
    <source>
        <strain evidence="3">SpSt-114</strain>
    </source>
</reference>
<sequence>MIVLFALLLSVLLAFGRDIKVGFTAVITREDVKTIKDFLDYLSRKTGFSFSPVFARSYDEMDFYLFNGKVDLAYICGAPYVEGHKKYGYYLVAVPLTSDGPYYYSYVITKKDRPYRSILDFKGKPYAFSDPKSNSGSVAPTYFLLKNGYSPTEFFKPLIYTYSHYESIMAVYKGFVEGASVDSIVYEHTSLVAPHITNKLKVIQKFGPFPATPIVASKRLDPNTVKVIKRALLEMHQDEEGRKILKNMGILGFTYLEPKHYETIAQMISYIKKIR</sequence>
<accession>A0A7C5SZN9</accession>
<dbReference type="GO" id="GO:0043190">
    <property type="term" value="C:ATP-binding cassette (ABC) transporter complex"/>
    <property type="evidence" value="ECO:0007669"/>
    <property type="project" value="InterPro"/>
</dbReference>
<dbReference type="PANTHER" id="PTHR35841:SF1">
    <property type="entry name" value="PHOSPHONATES-BINDING PERIPLASMIC PROTEIN"/>
    <property type="match status" value="1"/>
</dbReference>
<protein>
    <submittedName>
        <fullName evidence="3">Phosphate/phosphite/phosphonate ABC transporter substrate-binding protein</fullName>
    </submittedName>
</protein>
<dbReference type="PANTHER" id="PTHR35841">
    <property type="entry name" value="PHOSPHONATES-BINDING PERIPLASMIC PROTEIN"/>
    <property type="match status" value="1"/>
</dbReference>